<dbReference type="InterPro" id="IPR051932">
    <property type="entry name" value="Bact_StressResp_Reg"/>
</dbReference>
<dbReference type="CDD" id="cd07041">
    <property type="entry name" value="STAS_RsbR_RsbS_like"/>
    <property type="match status" value="1"/>
</dbReference>
<sequence>MVSPRVPSLFHLIREHIAPDIVPFIATKATLVDLSHTLEDCILRNQLPSVIFTGFQESSHWRKETQRYLELANIASTICIFAGGIPPVPGEQHIAVTLEAGDPLRQEWFLLVLIEWFCALLCGLDQQHPAEREADRSFETLLTFQPEAITQALEVLIPVVERYRPDRAAELVQARTSFPPCPPRGPYITQIVSEIVAHLQRRYNREHRLVMEIQALSVQQQVLETMIADLGAPVIPLLEGVILMPIIGNVDSRRAQLIMEHLLTGIAERMSDVAIIDITGMPIVDTAVANYLLQTIRATRLVGAQVIITGIRPSVAQAMINLGIDFSQIITRSTLREGIEAALGLLGYEIHRKGTAD</sequence>
<dbReference type="Proteomes" id="UP000243376">
    <property type="component" value="Unassembled WGS sequence"/>
</dbReference>
<gene>
    <name evidence="2" type="ORF">C0184_08530</name>
</gene>
<dbReference type="Gene3D" id="3.30.750.24">
    <property type="entry name" value="STAS domain"/>
    <property type="match status" value="1"/>
</dbReference>
<reference evidence="2 3" key="1">
    <citation type="submission" date="2018-01" db="EMBL/GenBank/DDBJ databases">
        <title>Metagenomic assembled genomes from two thermal pools in the Uzon Caldera, Kamchatka, Russia.</title>
        <authorList>
            <person name="Wilkins L."/>
            <person name="Ettinger C."/>
        </authorList>
    </citation>
    <scope>NUCLEOTIDE SEQUENCE [LARGE SCALE GENOMIC DNA]</scope>
    <source>
        <strain evidence="2">ZAV-02</strain>
    </source>
</reference>
<organism evidence="2 3">
    <name type="scientific">Chloroflexus aggregans</name>
    <dbReference type="NCBI Taxonomy" id="152260"/>
    <lineage>
        <taxon>Bacteria</taxon>
        <taxon>Bacillati</taxon>
        <taxon>Chloroflexota</taxon>
        <taxon>Chloroflexia</taxon>
        <taxon>Chloroflexales</taxon>
        <taxon>Chloroflexineae</taxon>
        <taxon>Chloroflexaceae</taxon>
        <taxon>Chloroflexus</taxon>
    </lineage>
</organism>
<dbReference type="InterPro" id="IPR019278">
    <property type="entry name" value="DICT_dom"/>
</dbReference>
<evidence type="ECO:0000313" key="3">
    <source>
        <dbReference type="Proteomes" id="UP000243376"/>
    </source>
</evidence>
<evidence type="ECO:0000259" key="1">
    <source>
        <dbReference type="PROSITE" id="PS50801"/>
    </source>
</evidence>
<dbReference type="AlphaFoldDB" id="A0A2J6X4E3"/>
<dbReference type="Pfam" id="PF01740">
    <property type="entry name" value="STAS"/>
    <property type="match status" value="1"/>
</dbReference>
<dbReference type="PANTHER" id="PTHR33745">
    <property type="entry name" value="RSBT ANTAGONIST PROTEIN RSBS-RELATED"/>
    <property type="match status" value="1"/>
</dbReference>
<name>A0A2J6X4E3_9CHLR</name>
<dbReference type="InterPro" id="IPR036513">
    <property type="entry name" value="STAS_dom_sf"/>
</dbReference>
<feature type="domain" description="STAS" evidence="1">
    <location>
        <begin position="231"/>
        <end position="342"/>
    </location>
</feature>
<comment type="caution">
    <text evidence="2">The sequence shown here is derived from an EMBL/GenBank/DDBJ whole genome shotgun (WGS) entry which is preliminary data.</text>
</comment>
<dbReference type="EMBL" id="PNIQ01000563">
    <property type="protein sequence ID" value="PMP81238.1"/>
    <property type="molecule type" value="Genomic_DNA"/>
</dbReference>
<dbReference type="InterPro" id="IPR002645">
    <property type="entry name" value="STAS_dom"/>
</dbReference>
<dbReference type="PROSITE" id="PS50801">
    <property type="entry name" value="STAS"/>
    <property type="match status" value="1"/>
</dbReference>
<protein>
    <submittedName>
        <fullName evidence="2">Anti-anti-sigma factor</fullName>
    </submittedName>
</protein>
<dbReference type="Pfam" id="PF10069">
    <property type="entry name" value="DICT"/>
    <property type="match status" value="1"/>
</dbReference>
<proteinExistence type="predicted"/>
<evidence type="ECO:0000313" key="2">
    <source>
        <dbReference type="EMBL" id="PMP81238.1"/>
    </source>
</evidence>
<accession>A0A2J6X4E3</accession>
<dbReference type="PANTHER" id="PTHR33745:SF1">
    <property type="entry name" value="RSBT ANTAGONIST PROTEIN RSBS"/>
    <property type="match status" value="1"/>
</dbReference>
<dbReference type="SUPFAM" id="SSF52091">
    <property type="entry name" value="SpoIIaa-like"/>
    <property type="match status" value="1"/>
</dbReference>